<organism evidence="11 12">
    <name type="scientific">candidate division WOR_3 bacterium SM23_60</name>
    <dbReference type="NCBI Taxonomy" id="1703780"/>
    <lineage>
        <taxon>Bacteria</taxon>
        <taxon>Bacteria division WOR-3</taxon>
    </lineage>
</organism>
<evidence type="ECO:0000313" key="12">
    <source>
        <dbReference type="Proteomes" id="UP000051096"/>
    </source>
</evidence>
<dbReference type="HAMAP" id="MF_00137">
    <property type="entry name" value="SAICAR_synth"/>
    <property type="match status" value="1"/>
</dbReference>
<dbReference type="Gene3D" id="3.30.200.20">
    <property type="entry name" value="Phosphorylase Kinase, domain 1"/>
    <property type="match status" value="1"/>
</dbReference>
<dbReference type="PANTHER" id="PTHR43700">
    <property type="entry name" value="PHOSPHORIBOSYLAMINOIMIDAZOLE-SUCCINOCARBOXAMIDE SYNTHASE"/>
    <property type="match status" value="1"/>
</dbReference>
<dbReference type="Proteomes" id="UP000051096">
    <property type="component" value="Unassembled WGS sequence"/>
</dbReference>
<accession>A0A0S8GJR7</accession>
<proteinExistence type="inferred from homology"/>
<dbReference type="EMBL" id="LJUO01000043">
    <property type="protein sequence ID" value="KPK72045.1"/>
    <property type="molecule type" value="Genomic_DNA"/>
</dbReference>
<dbReference type="NCBIfam" id="NF010568">
    <property type="entry name" value="PRK13961.1"/>
    <property type="match status" value="1"/>
</dbReference>
<comment type="catalytic activity">
    <reaction evidence="7 8">
        <text>5-amino-1-(5-phospho-D-ribosyl)imidazole-4-carboxylate + L-aspartate + ATP = (2S)-2-[5-amino-1-(5-phospho-beta-D-ribosyl)imidazole-4-carboxamido]succinate + ADP + phosphate + 2 H(+)</text>
        <dbReference type="Rhea" id="RHEA:22628"/>
        <dbReference type="ChEBI" id="CHEBI:15378"/>
        <dbReference type="ChEBI" id="CHEBI:29991"/>
        <dbReference type="ChEBI" id="CHEBI:30616"/>
        <dbReference type="ChEBI" id="CHEBI:43474"/>
        <dbReference type="ChEBI" id="CHEBI:58443"/>
        <dbReference type="ChEBI" id="CHEBI:77657"/>
        <dbReference type="ChEBI" id="CHEBI:456216"/>
        <dbReference type="EC" id="6.3.2.6"/>
    </reaction>
</comment>
<evidence type="ECO:0000256" key="3">
    <source>
        <dbReference type="ARBA" id="ARBA00022598"/>
    </source>
</evidence>
<evidence type="ECO:0000259" key="10">
    <source>
        <dbReference type="Pfam" id="PF01259"/>
    </source>
</evidence>
<evidence type="ECO:0000256" key="1">
    <source>
        <dbReference type="ARBA" id="ARBA00004672"/>
    </source>
</evidence>
<evidence type="ECO:0000256" key="9">
    <source>
        <dbReference type="SAM" id="MobiDB-lite"/>
    </source>
</evidence>
<dbReference type="Gene3D" id="3.30.470.20">
    <property type="entry name" value="ATP-grasp fold, B domain"/>
    <property type="match status" value="1"/>
</dbReference>
<dbReference type="UniPathway" id="UPA00074">
    <property type="reaction ID" value="UER00131"/>
</dbReference>
<evidence type="ECO:0000256" key="8">
    <source>
        <dbReference type="HAMAP-Rule" id="MF_00137"/>
    </source>
</evidence>
<dbReference type="PANTHER" id="PTHR43700:SF1">
    <property type="entry name" value="PHOSPHORIBOSYLAMINOIMIDAZOLE-SUCCINOCARBOXAMIDE SYNTHASE"/>
    <property type="match status" value="1"/>
</dbReference>
<protein>
    <recommendedName>
        <fullName evidence="8">Phosphoribosylaminoimidazole-succinocarboxamide synthase</fullName>
        <ecNumber evidence="8">6.3.2.6</ecNumber>
    </recommendedName>
    <alternativeName>
        <fullName evidence="8">SAICAR synthetase</fullName>
    </alternativeName>
</protein>
<dbReference type="NCBIfam" id="TIGR00081">
    <property type="entry name" value="purC"/>
    <property type="match status" value="1"/>
</dbReference>
<dbReference type="PATRIC" id="fig|1703780.3.peg.2585"/>
<dbReference type="GO" id="GO:0006189">
    <property type="term" value="P:'de novo' IMP biosynthetic process"/>
    <property type="evidence" value="ECO:0007669"/>
    <property type="project" value="UniProtKB-UniRule"/>
</dbReference>
<evidence type="ECO:0000313" key="11">
    <source>
        <dbReference type="EMBL" id="KPK72045.1"/>
    </source>
</evidence>
<evidence type="ECO:0000256" key="4">
    <source>
        <dbReference type="ARBA" id="ARBA00022741"/>
    </source>
</evidence>
<comment type="caution">
    <text evidence="11">The sequence shown here is derived from an EMBL/GenBank/DDBJ whole genome shotgun (WGS) entry which is preliminary data.</text>
</comment>
<keyword evidence="6 8" id="KW-0067">ATP-binding</keyword>
<dbReference type="Pfam" id="PF01259">
    <property type="entry name" value="SAICAR_synt"/>
    <property type="match status" value="1"/>
</dbReference>
<keyword evidence="4 8" id="KW-0547">Nucleotide-binding</keyword>
<dbReference type="InterPro" id="IPR028923">
    <property type="entry name" value="SAICAR_synt/ADE2_N"/>
</dbReference>
<dbReference type="GO" id="GO:0004639">
    <property type="term" value="F:phosphoribosylaminoimidazolesuccinocarboxamide synthase activity"/>
    <property type="evidence" value="ECO:0007669"/>
    <property type="project" value="UniProtKB-UniRule"/>
</dbReference>
<dbReference type="CDD" id="cd01414">
    <property type="entry name" value="SAICAR_synt_Sc"/>
    <property type="match status" value="1"/>
</dbReference>
<comment type="similarity">
    <text evidence="2 8">Belongs to the SAICAR synthetase family.</text>
</comment>
<dbReference type="PROSITE" id="PS01058">
    <property type="entry name" value="SAICAR_SYNTHETASE_2"/>
    <property type="match status" value="1"/>
</dbReference>
<keyword evidence="5 8" id="KW-0658">Purine biosynthesis</keyword>
<sequence length="291" mass="33507">MSEVRGEINLSGIRKFKSGKVREVFDLDSAYLIVATDRISAYDWILPTLIPRKGEILTQLSVFWFNATKHIIENHLITANVEEYPDVLKPHRDVLNGRSMLVKKAEPLEVECVVRGYIAGSGWRDYKKTGLVGDSKFENLKQGDRLPISLFTPATKAHTGHDENITFDRMKELVPAHDAEFVKDASIKLYEFAHQYARKRNIIIADTKFEFGRLDNRIVLIDEIFTPDSSRFWDPDLYKPGGSQASFDKQFVRDYLDSTDWDKNSPPPELPPDIVEKTQQRYEEALRRLTS</sequence>
<evidence type="ECO:0000256" key="7">
    <source>
        <dbReference type="ARBA" id="ARBA00048475"/>
    </source>
</evidence>
<dbReference type="InterPro" id="IPR001636">
    <property type="entry name" value="SAICAR_synth"/>
</dbReference>
<dbReference type="InterPro" id="IPR018236">
    <property type="entry name" value="SAICAR_synthetase_CS"/>
</dbReference>
<dbReference type="GO" id="GO:0005524">
    <property type="term" value="F:ATP binding"/>
    <property type="evidence" value="ECO:0007669"/>
    <property type="project" value="UniProtKB-KW"/>
</dbReference>
<name>A0A0S8GJR7_UNCW3</name>
<comment type="pathway">
    <text evidence="1 8">Purine metabolism; IMP biosynthesis via de novo pathway; 5-amino-1-(5-phospho-D-ribosyl)imidazole-4-carboxamide from 5-amino-1-(5-phospho-D-ribosyl)imidazole-4-carboxylate: step 1/2.</text>
</comment>
<dbReference type="GO" id="GO:0005737">
    <property type="term" value="C:cytoplasm"/>
    <property type="evidence" value="ECO:0007669"/>
    <property type="project" value="TreeGrafter"/>
</dbReference>
<dbReference type="SUPFAM" id="SSF56104">
    <property type="entry name" value="SAICAR synthase-like"/>
    <property type="match status" value="1"/>
</dbReference>
<keyword evidence="3 8" id="KW-0436">Ligase</keyword>
<evidence type="ECO:0000256" key="6">
    <source>
        <dbReference type="ARBA" id="ARBA00022840"/>
    </source>
</evidence>
<evidence type="ECO:0000256" key="2">
    <source>
        <dbReference type="ARBA" id="ARBA00010190"/>
    </source>
</evidence>
<gene>
    <name evidence="8" type="primary">purC</name>
    <name evidence="11" type="ORF">AMJ87_05795</name>
</gene>
<feature type="region of interest" description="Disordered" evidence="9">
    <location>
        <begin position="258"/>
        <end position="277"/>
    </location>
</feature>
<evidence type="ECO:0000256" key="5">
    <source>
        <dbReference type="ARBA" id="ARBA00022755"/>
    </source>
</evidence>
<dbReference type="AlphaFoldDB" id="A0A0S8GJR7"/>
<dbReference type="EC" id="6.3.2.6" evidence="8"/>
<reference evidence="11 12" key="1">
    <citation type="journal article" date="2015" name="Microbiome">
        <title>Genomic resolution of linkages in carbon, nitrogen, and sulfur cycling among widespread estuary sediment bacteria.</title>
        <authorList>
            <person name="Baker B.J."/>
            <person name="Lazar C.S."/>
            <person name="Teske A.P."/>
            <person name="Dick G.J."/>
        </authorList>
    </citation>
    <scope>NUCLEOTIDE SEQUENCE [LARGE SCALE GENOMIC DNA]</scope>
    <source>
        <strain evidence="11">SM23_60</strain>
    </source>
</reference>
<feature type="domain" description="SAICAR synthetase/ADE2 N-terminal" evidence="10">
    <location>
        <begin position="16"/>
        <end position="266"/>
    </location>
</feature>